<dbReference type="AlphaFoldDB" id="A0A6N2RPK0"/>
<reference evidence="3" key="1">
    <citation type="submission" date="2019-11" db="EMBL/GenBank/DDBJ databases">
        <authorList>
            <person name="Feng L."/>
        </authorList>
    </citation>
    <scope>NUCLEOTIDE SEQUENCE</scope>
    <source>
        <strain evidence="3">AcaccaeLFYP115</strain>
    </source>
</reference>
<organism evidence="3">
    <name type="scientific">Anaerostipes caccae</name>
    <dbReference type="NCBI Taxonomy" id="105841"/>
    <lineage>
        <taxon>Bacteria</taxon>
        <taxon>Bacillati</taxon>
        <taxon>Bacillota</taxon>
        <taxon>Clostridia</taxon>
        <taxon>Lachnospirales</taxon>
        <taxon>Lachnospiraceae</taxon>
        <taxon>Anaerostipes</taxon>
    </lineage>
</organism>
<keyword evidence="2" id="KW-1133">Transmembrane helix</keyword>
<feature type="region of interest" description="Disordered" evidence="1">
    <location>
        <begin position="34"/>
        <end position="59"/>
    </location>
</feature>
<evidence type="ECO:0000256" key="2">
    <source>
        <dbReference type="SAM" id="Phobius"/>
    </source>
</evidence>
<name>A0A6N2RPK0_9FIRM</name>
<dbReference type="RefSeq" id="WP_006569090.1">
    <property type="nucleotide sequence ID" value="NZ_CACRSQ010000002.1"/>
</dbReference>
<gene>
    <name evidence="3" type="ORF">ACLFYP115_00583</name>
</gene>
<proteinExistence type="predicted"/>
<keyword evidence="2" id="KW-0472">Membrane</keyword>
<keyword evidence="2" id="KW-0812">Transmembrane</keyword>
<evidence type="ECO:0000256" key="1">
    <source>
        <dbReference type="SAM" id="MobiDB-lite"/>
    </source>
</evidence>
<evidence type="ECO:0000313" key="3">
    <source>
        <dbReference type="EMBL" id="VYS83027.1"/>
    </source>
</evidence>
<accession>A0A6N2RPK0</accession>
<sequence>MTKKEAFFFGGFWLWMGVVIGFLIAPIKKGVEIGNNNMCDNNTYEGRKKKPEPDKKHHK</sequence>
<feature type="transmembrane region" description="Helical" evidence="2">
    <location>
        <begin position="6"/>
        <end position="25"/>
    </location>
</feature>
<dbReference type="EMBL" id="CACRSQ010000002">
    <property type="protein sequence ID" value="VYS83027.1"/>
    <property type="molecule type" value="Genomic_DNA"/>
</dbReference>
<protein>
    <submittedName>
        <fullName evidence="3">Uncharacterized protein</fullName>
    </submittedName>
</protein>
<feature type="compositionally biased region" description="Polar residues" evidence="1">
    <location>
        <begin position="34"/>
        <end position="44"/>
    </location>
</feature>